<comment type="caution">
    <text evidence="2">The sequence shown here is derived from an EMBL/GenBank/DDBJ whole genome shotgun (WGS) entry which is preliminary data.</text>
</comment>
<proteinExistence type="predicted"/>
<organism evidence="2 3">
    <name type="scientific">Fulvivirga marina</name>
    <dbReference type="NCBI Taxonomy" id="2494733"/>
    <lineage>
        <taxon>Bacteria</taxon>
        <taxon>Pseudomonadati</taxon>
        <taxon>Bacteroidota</taxon>
        <taxon>Cytophagia</taxon>
        <taxon>Cytophagales</taxon>
        <taxon>Fulvivirgaceae</taxon>
        <taxon>Fulvivirga</taxon>
    </lineage>
</organism>
<evidence type="ECO:0000313" key="3">
    <source>
        <dbReference type="Proteomes" id="UP000614216"/>
    </source>
</evidence>
<dbReference type="RefSeq" id="WP_202857003.1">
    <property type="nucleotide sequence ID" value="NZ_JAEUGD010000043.1"/>
</dbReference>
<dbReference type="Proteomes" id="UP000614216">
    <property type="component" value="Unassembled WGS sequence"/>
</dbReference>
<accession>A0A937KBW1</accession>
<sequence>MEKKRVIKSLENLDPTLKTLLKKKYPDGFESNLMRLTNAKNEPFFVVPLETDDTTYLVKIAVTKNSEGEYDLEVDEEDNMDDDDDLDVGDDYDPDFEG</sequence>
<name>A0A937KBW1_9BACT</name>
<dbReference type="EMBL" id="JAEUGD010000043">
    <property type="protein sequence ID" value="MBL6447466.1"/>
    <property type="molecule type" value="Genomic_DNA"/>
</dbReference>
<keyword evidence="3" id="KW-1185">Reference proteome</keyword>
<evidence type="ECO:0000313" key="2">
    <source>
        <dbReference type="EMBL" id="MBL6447466.1"/>
    </source>
</evidence>
<reference evidence="2" key="1">
    <citation type="submission" date="2021-01" db="EMBL/GenBank/DDBJ databases">
        <title>Fulvivirga kasyanovii gen. nov., sp nov., a novel member of the phylum Bacteroidetes isolated from seawater in a mussel farm.</title>
        <authorList>
            <person name="Zhao L.-H."/>
            <person name="Wang Z.-J."/>
        </authorList>
    </citation>
    <scope>NUCLEOTIDE SEQUENCE</scope>
    <source>
        <strain evidence="2">29W222</strain>
    </source>
</reference>
<protein>
    <submittedName>
        <fullName evidence="2">Uncharacterized protein</fullName>
    </submittedName>
</protein>
<feature type="region of interest" description="Disordered" evidence="1">
    <location>
        <begin position="68"/>
        <end position="98"/>
    </location>
</feature>
<gene>
    <name evidence="2" type="ORF">JMN32_14200</name>
</gene>
<evidence type="ECO:0000256" key="1">
    <source>
        <dbReference type="SAM" id="MobiDB-lite"/>
    </source>
</evidence>
<dbReference type="AlphaFoldDB" id="A0A937KBW1"/>